<dbReference type="InterPro" id="IPR050902">
    <property type="entry name" value="ABC_Transporter_SBP"/>
</dbReference>
<evidence type="ECO:0000313" key="3">
    <source>
        <dbReference type="EMBL" id="KYO51073.1"/>
    </source>
</evidence>
<dbReference type="PROSITE" id="PS50983">
    <property type="entry name" value="FE_B12_PBP"/>
    <property type="match status" value="1"/>
</dbReference>
<dbReference type="Gene3D" id="3.40.50.1980">
    <property type="entry name" value="Nitrogenase molybdenum iron protein domain"/>
    <property type="match status" value="2"/>
</dbReference>
<dbReference type="SUPFAM" id="SSF53807">
    <property type="entry name" value="Helical backbone' metal receptor"/>
    <property type="match status" value="1"/>
</dbReference>
<dbReference type="PANTHER" id="PTHR30535:SF34">
    <property type="entry name" value="MOLYBDATE-BINDING PROTEIN MOLA"/>
    <property type="match status" value="1"/>
</dbReference>
<evidence type="ECO:0000313" key="4">
    <source>
        <dbReference type="Proteomes" id="UP000075787"/>
    </source>
</evidence>
<dbReference type="OrthoDB" id="9775594at2"/>
<dbReference type="InterPro" id="IPR006311">
    <property type="entry name" value="TAT_signal"/>
</dbReference>
<organism evidence="3 4">
    <name type="scientific">Tistrella mobilis</name>
    <dbReference type="NCBI Taxonomy" id="171437"/>
    <lineage>
        <taxon>Bacteria</taxon>
        <taxon>Pseudomonadati</taxon>
        <taxon>Pseudomonadota</taxon>
        <taxon>Alphaproteobacteria</taxon>
        <taxon>Geminicoccales</taxon>
        <taxon>Geminicoccaceae</taxon>
        <taxon>Tistrella</taxon>
    </lineage>
</organism>
<protein>
    <submittedName>
        <fullName evidence="3">ABC transporter substrate-binding protein</fullName>
    </submittedName>
</protein>
<evidence type="ECO:0000259" key="2">
    <source>
        <dbReference type="PROSITE" id="PS50983"/>
    </source>
</evidence>
<dbReference type="GeneID" id="97240781"/>
<evidence type="ECO:0000256" key="1">
    <source>
        <dbReference type="SAM" id="SignalP"/>
    </source>
</evidence>
<dbReference type="InterPro" id="IPR002491">
    <property type="entry name" value="ABC_transptr_periplasmic_BD"/>
</dbReference>
<dbReference type="PROSITE" id="PS51318">
    <property type="entry name" value="TAT"/>
    <property type="match status" value="1"/>
</dbReference>
<sequence length="378" mass="39589">MDLDRRSFLALLGAAAAAPTLARAAGGGMVVTDVIGRRVELAGPVARIVLLDARDVISMALLHPDPSRLVVGWADVARFDSDLLRRRYETRPDGSLIAEVGGQTPDTLSVEHILSLTPDLVVATAYMVPELGEGRLVGQLAAAGIPVVFSNAASNAAPPAGAAGDPIGDMGRAMRMWGEVLGVPARARAFTDFVADRLARVTGRLAGVAPTRAYLEVQSTYDDCCWAAGRRIWGDLLALAGGSNLSAVQASWYAKLPIEQLMTEAPAVYIASGGAYGGDIRPGIGPGLDPAAARAGLARLVARTGFETLPAVRDRRVHGVWTGLLSVAPLNILFVEIAATWLHPALFADLDPAATLDEIGRRFLAEPLPGPCWVSLAG</sequence>
<name>A0A162KEF3_9PROT</name>
<dbReference type="PANTHER" id="PTHR30535">
    <property type="entry name" value="VITAMIN B12-BINDING PROTEIN"/>
    <property type="match status" value="1"/>
</dbReference>
<accession>A0A162KEF3</accession>
<feature type="domain" description="Fe/B12 periplasmic-binding" evidence="2">
    <location>
        <begin position="47"/>
        <end position="350"/>
    </location>
</feature>
<feature type="signal peptide" evidence="1">
    <location>
        <begin position="1"/>
        <end position="24"/>
    </location>
</feature>
<reference evidence="3 4" key="1">
    <citation type="submission" date="2015-12" db="EMBL/GenBank/DDBJ databases">
        <title>Genome sequence of Tistrella mobilis MCCC 1A02139.</title>
        <authorList>
            <person name="Lu L."/>
            <person name="Lai Q."/>
            <person name="Shao Z."/>
            <person name="Qian P."/>
        </authorList>
    </citation>
    <scope>NUCLEOTIDE SEQUENCE [LARGE SCALE GENOMIC DNA]</scope>
    <source>
        <strain evidence="3 4">MCCC 1A02139</strain>
    </source>
</reference>
<gene>
    <name evidence="3" type="ORF">AUP44_10540</name>
</gene>
<dbReference type="Proteomes" id="UP000075787">
    <property type="component" value="Unassembled WGS sequence"/>
</dbReference>
<dbReference type="AlphaFoldDB" id="A0A162KEF3"/>
<proteinExistence type="predicted"/>
<comment type="caution">
    <text evidence="3">The sequence shown here is derived from an EMBL/GenBank/DDBJ whole genome shotgun (WGS) entry which is preliminary data.</text>
</comment>
<keyword evidence="1" id="KW-0732">Signal</keyword>
<dbReference type="RefSeq" id="WP_062767084.1">
    <property type="nucleotide sequence ID" value="NZ_CP121045.1"/>
</dbReference>
<dbReference type="EMBL" id="LPZR01000183">
    <property type="protein sequence ID" value="KYO51073.1"/>
    <property type="molecule type" value="Genomic_DNA"/>
</dbReference>
<feature type="chain" id="PRO_5007836516" evidence="1">
    <location>
        <begin position="25"/>
        <end position="378"/>
    </location>
</feature>
<dbReference type="Pfam" id="PF01497">
    <property type="entry name" value="Peripla_BP_2"/>
    <property type="match status" value="1"/>
</dbReference>